<reference evidence="1 2" key="1">
    <citation type="submission" date="2018-02" db="EMBL/GenBank/DDBJ databases">
        <title>The draft genome of Sphingobacterium gobiense H7.</title>
        <authorList>
            <person name="Li L."/>
            <person name="Liu L."/>
            <person name="Zhang X."/>
            <person name="Wang T."/>
            <person name="Liang L."/>
        </authorList>
    </citation>
    <scope>NUCLEOTIDE SEQUENCE [LARGE SCALE GENOMIC DNA]</scope>
    <source>
        <strain evidence="1 2">ACCC 05757</strain>
    </source>
</reference>
<keyword evidence="2" id="KW-1185">Reference proteome</keyword>
<sequence length="113" mass="13275">MKKNYYAHRPYPIVPEEQRHHDWRYQLMELSEDALLEKVNAMPREQLIEWLAWNDVHGIFRDEDSIAEGYEPLSKEHAAICVFVVVMRGREGWDGNMGGIYVRDMPLAVSTEV</sequence>
<protein>
    <submittedName>
        <fullName evidence="1">Uncharacterized protein</fullName>
    </submittedName>
</protein>
<proteinExistence type="predicted"/>
<dbReference type="Proteomes" id="UP000238642">
    <property type="component" value="Unassembled WGS sequence"/>
</dbReference>
<dbReference type="OrthoDB" id="5783711at2"/>
<gene>
    <name evidence="1" type="ORF">C5749_01665</name>
</gene>
<accession>A0A2S9JRZ1</accession>
<organism evidence="1 2">
    <name type="scientific">Sphingobacterium gobiense</name>
    <dbReference type="NCBI Taxonomy" id="1382456"/>
    <lineage>
        <taxon>Bacteria</taxon>
        <taxon>Pseudomonadati</taxon>
        <taxon>Bacteroidota</taxon>
        <taxon>Sphingobacteriia</taxon>
        <taxon>Sphingobacteriales</taxon>
        <taxon>Sphingobacteriaceae</taxon>
        <taxon>Sphingobacterium</taxon>
    </lineage>
</organism>
<dbReference type="RefSeq" id="WP_105722428.1">
    <property type="nucleotide sequence ID" value="NZ_PVBS01000001.1"/>
</dbReference>
<evidence type="ECO:0000313" key="1">
    <source>
        <dbReference type="EMBL" id="PRD56023.1"/>
    </source>
</evidence>
<name>A0A2S9JRZ1_9SPHI</name>
<dbReference type="AlphaFoldDB" id="A0A2S9JRZ1"/>
<evidence type="ECO:0000313" key="2">
    <source>
        <dbReference type="Proteomes" id="UP000238642"/>
    </source>
</evidence>
<dbReference type="EMBL" id="PVBS01000001">
    <property type="protein sequence ID" value="PRD56023.1"/>
    <property type="molecule type" value="Genomic_DNA"/>
</dbReference>
<comment type="caution">
    <text evidence="1">The sequence shown here is derived from an EMBL/GenBank/DDBJ whole genome shotgun (WGS) entry which is preliminary data.</text>
</comment>